<protein>
    <submittedName>
        <fullName evidence="8">Rieske [2Fe-2S] domain-containing protein</fullName>
    </submittedName>
</protein>
<dbReference type="Proteomes" id="UP000184440">
    <property type="component" value="Unassembled WGS sequence"/>
</dbReference>
<dbReference type="InterPro" id="IPR017941">
    <property type="entry name" value="Rieske_2Fe-2S"/>
</dbReference>
<reference evidence="8 9" key="1">
    <citation type="submission" date="2016-11" db="EMBL/GenBank/DDBJ databases">
        <authorList>
            <person name="Jaros S."/>
            <person name="Januszkiewicz K."/>
            <person name="Wedrychowicz H."/>
        </authorList>
    </citation>
    <scope>NUCLEOTIDE SEQUENCE [LARGE SCALE GENOMIC DNA]</scope>
    <source>
        <strain evidence="8 9">DSM 46144</strain>
    </source>
</reference>
<evidence type="ECO:0000256" key="5">
    <source>
        <dbReference type="ARBA" id="ARBA00023004"/>
    </source>
</evidence>
<dbReference type="Pfam" id="PF00848">
    <property type="entry name" value="Ring_hydroxyl_A"/>
    <property type="match status" value="1"/>
</dbReference>
<dbReference type="AlphaFoldDB" id="A0A1M7KGQ1"/>
<dbReference type="SUPFAM" id="SSF50022">
    <property type="entry name" value="ISP domain"/>
    <property type="match status" value="1"/>
</dbReference>
<keyword evidence="6" id="KW-0411">Iron-sulfur</keyword>
<dbReference type="GO" id="GO:0016705">
    <property type="term" value="F:oxidoreductase activity, acting on paired donors, with incorporation or reduction of molecular oxygen"/>
    <property type="evidence" value="ECO:0007669"/>
    <property type="project" value="UniProtKB-ARBA"/>
</dbReference>
<dbReference type="Gene3D" id="3.90.380.10">
    <property type="entry name" value="Naphthalene 1,2-dioxygenase Alpha Subunit, Chain A, domain 1"/>
    <property type="match status" value="1"/>
</dbReference>
<evidence type="ECO:0000259" key="7">
    <source>
        <dbReference type="PROSITE" id="PS51296"/>
    </source>
</evidence>
<dbReference type="PANTHER" id="PTHR43756">
    <property type="entry name" value="CHOLINE MONOOXYGENASE, CHLOROPLASTIC"/>
    <property type="match status" value="1"/>
</dbReference>
<dbReference type="PROSITE" id="PS51296">
    <property type="entry name" value="RIESKE"/>
    <property type="match status" value="1"/>
</dbReference>
<sequence length="460" mass="52487">MTETVENPTETAAPLLDQPYVIPVEAYYSREYAQAEKERLWSKVWLNVARVSELPKFGDFLTYAIADDEFIVIRTGEDTFKAYSNVCSHRGRPLIDTEPGEHDARGRRRQFVCGFHGWRYDTDGACTHVTEAEDWGPGGPDLDSYRLPQVQVDTWGGWIWLTMNPNAEPLREYLEPMASLLEPFQLENMRCRWRRWLEFDCNWKVALEAFMETYHVPVTHPEFRVFGSFLGWSRAMGTHSHIGYDAPKGMEENQAKVRIAQGTDDPRISTAKMQNFTWEAVNTNTTQTLVDAANRLVDELPEGTPPDVVLKHWLSSARRDDEARGVIWPSPTPEQTAASGTAWQVFPNFQIGHGLNNALCYSARPLGDDPNKCIFEAAVYEIFPPGEDPQAPWIHTPVDDEYWETHIVLPQDFSNMAAIQKGMKRHGFQGNKPNPYRERGIVNFHRNLARYVGTGAPKPL</sequence>
<dbReference type="RefSeq" id="WP_073252035.1">
    <property type="nucleotide sequence ID" value="NZ_FRCS01000001.1"/>
</dbReference>
<evidence type="ECO:0000256" key="6">
    <source>
        <dbReference type="ARBA" id="ARBA00023014"/>
    </source>
</evidence>
<evidence type="ECO:0000256" key="1">
    <source>
        <dbReference type="ARBA" id="ARBA00001962"/>
    </source>
</evidence>
<evidence type="ECO:0000256" key="4">
    <source>
        <dbReference type="ARBA" id="ARBA00023002"/>
    </source>
</evidence>
<dbReference type="PANTHER" id="PTHR43756:SF5">
    <property type="entry name" value="CHOLINE MONOOXYGENASE, CHLOROPLASTIC"/>
    <property type="match status" value="1"/>
</dbReference>
<name>A0A1M7KGQ1_9ACTN</name>
<keyword evidence="5" id="KW-0408">Iron</keyword>
<proteinExistence type="predicted"/>
<organism evidence="8 9">
    <name type="scientific">Cryptosporangium aurantiacum</name>
    <dbReference type="NCBI Taxonomy" id="134849"/>
    <lineage>
        <taxon>Bacteria</taxon>
        <taxon>Bacillati</taxon>
        <taxon>Actinomycetota</taxon>
        <taxon>Actinomycetes</taxon>
        <taxon>Cryptosporangiales</taxon>
        <taxon>Cryptosporangiaceae</taxon>
        <taxon>Cryptosporangium</taxon>
    </lineage>
</organism>
<evidence type="ECO:0000256" key="2">
    <source>
        <dbReference type="ARBA" id="ARBA00022714"/>
    </source>
</evidence>
<dbReference type="InterPro" id="IPR001663">
    <property type="entry name" value="Rng_hydr_dOase-A"/>
</dbReference>
<dbReference type="GO" id="GO:0051537">
    <property type="term" value="F:2 iron, 2 sulfur cluster binding"/>
    <property type="evidence" value="ECO:0007669"/>
    <property type="project" value="UniProtKB-KW"/>
</dbReference>
<comment type="cofactor">
    <cofactor evidence="1">
        <name>Fe cation</name>
        <dbReference type="ChEBI" id="CHEBI:24875"/>
    </cofactor>
</comment>
<dbReference type="STRING" id="134849.SAMN05443668_1011118"/>
<evidence type="ECO:0000256" key="3">
    <source>
        <dbReference type="ARBA" id="ARBA00022723"/>
    </source>
</evidence>
<keyword evidence="9" id="KW-1185">Reference proteome</keyword>
<accession>A0A1M7KGQ1</accession>
<dbReference type="Gene3D" id="2.102.10.10">
    <property type="entry name" value="Rieske [2Fe-2S] iron-sulphur domain"/>
    <property type="match status" value="1"/>
</dbReference>
<keyword evidence="3" id="KW-0479">Metal-binding</keyword>
<gene>
    <name evidence="8" type="ORF">SAMN05443668_1011118</name>
</gene>
<dbReference type="Pfam" id="PF00355">
    <property type="entry name" value="Rieske"/>
    <property type="match status" value="1"/>
</dbReference>
<keyword evidence="2" id="KW-0001">2Fe-2S</keyword>
<dbReference type="PRINTS" id="PR00090">
    <property type="entry name" value="RNGDIOXGNASE"/>
</dbReference>
<keyword evidence="4" id="KW-0560">Oxidoreductase</keyword>
<evidence type="ECO:0000313" key="8">
    <source>
        <dbReference type="EMBL" id="SHM64413.1"/>
    </source>
</evidence>
<dbReference type="EMBL" id="FRCS01000001">
    <property type="protein sequence ID" value="SHM64413.1"/>
    <property type="molecule type" value="Genomic_DNA"/>
</dbReference>
<dbReference type="GO" id="GO:0004497">
    <property type="term" value="F:monooxygenase activity"/>
    <property type="evidence" value="ECO:0007669"/>
    <property type="project" value="UniProtKB-ARBA"/>
</dbReference>
<dbReference type="InterPro" id="IPR036922">
    <property type="entry name" value="Rieske_2Fe-2S_sf"/>
</dbReference>
<dbReference type="SUPFAM" id="SSF55961">
    <property type="entry name" value="Bet v1-like"/>
    <property type="match status" value="1"/>
</dbReference>
<dbReference type="CDD" id="cd03469">
    <property type="entry name" value="Rieske_RO_Alpha_N"/>
    <property type="match status" value="1"/>
</dbReference>
<feature type="domain" description="Rieske" evidence="7">
    <location>
        <begin position="45"/>
        <end position="161"/>
    </location>
</feature>
<dbReference type="InterPro" id="IPR015879">
    <property type="entry name" value="Ring_hydroxy_dOase_asu_C_dom"/>
</dbReference>
<dbReference type="GO" id="GO:0005506">
    <property type="term" value="F:iron ion binding"/>
    <property type="evidence" value="ECO:0007669"/>
    <property type="project" value="InterPro"/>
</dbReference>
<evidence type="ECO:0000313" key="9">
    <source>
        <dbReference type="Proteomes" id="UP000184440"/>
    </source>
</evidence>
<dbReference type="OrthoDB" id="5243643at2"/>